<name>A0A7W7K9Z1_9SPHN</name>
<dbReference type="InterPro" id="IPR002577">
    <property type="entry name" value="HTH_HxlR"/>
</dbReference>
<accession>A0A7W7K9Z1</accession>
<gene>
    <name evidence="5" type="ORF">HNO88_002046</name>
</gene>
<keyword evidence="1" id="KW-0805">Transcription regulation</keyword>
<keyword evidence="3" id="KW-0804">Transcription</keyword>
<dbReference type="InterPro" id="IPR036388">
    <property type="entry name" value="WH-like_DNA-bd_sf"/>
</dbReference>
<dbReference type="PROSITE" id="PS51118">
    <property type="entry name" value="HTH_HXLR"/>
    <property type="match status" value="1"/>
</dbReference>
<dbReference type="AlphaFoldDB" id="A0A7W7K9Z1"/>
<dbReference type="GO" id="GO:0003677">
    <property type="term" value="F:DNA binding"/>
    <property type="evidence" value="ECO:0007669"/>
    <property type="project" value="UniProtKB-KW"/>
</dbReference>
<reference evidence="5 6" key="1">
    <citation type="submission" date="2020-08" db="EMBL/GenBank/DDBJ databases">
        <title>Functional genomics of gut bacteria from endangered species of beetles.</title>
        <authorList>
            <person name="Carlos-Shanley C."/>
        </authorList>
    </citation>
    <scope>NUCLEOTIDE SEQUENCE [LARGE SCALE GENOMIC DNA]</scope>
    <source>
        <strain evidence="5 6">S00245</strain>
    </source>
</reference>
<dbReference type="PANTHER" id="PTHR33204">
    <property type="entry name" value="TRANSCRIPTIONAL REGULATOR, MARR FAMILY"/>
    <property type="match status" value="1"/>
</dbReference>
<dbReference type="EMBL" id="JACHLR010000007">
    <property type="protein sequence ID" value="MBB4858720.1"/>
    <property type="molecule type" value="Genomic_DNA"/>
</dbReference>
<dbReference type="Pfam" id="PF01638">
    <property type="entry name" value="HxlR"/>
    <property type="match status" value="1"/>
</dbReference>
<feature type="domain" description="HTH hxlR-type" evidence="4">
    <location>
        <begin position="9"/>
        <end position="108"/>
    </location>
</feature>
<comment type="caution">
    <text evidence="5">The sequence shown here is derived from an EMBL/GenBank/DDBJ whole genome shotgun (WGS) entry which is preliminary data.</text>
</comment>
<protein>
    <submittedName>
        <fullName evidence="5">DNA-binding HxlR family transcriptional regulator</fullName>
    </submittedName>
</protein>
<keyword evidence="6" id="KW-1185">Reference proteome</keyword>
<evidence type="ECO:0000259" key="4">
    <source>
        <dbReference type="PROSITE" id="PS51118"/>
    </source>
</evidence>
<keyword evidence="2 5" id="KW-0238">DNA-binding</keyword>
<evidence type="ECO:0000256" key="3">
    <source>
        <dbReference type="ARBA" id="ARBA00023163"/>
    </source>
</evidence>
<evidence type="ECO:0000313" key="5">
    <source>
        <dbReference type="EMBL" id="MBB4858720.1"/>
    </source>
</evidence>
<dbReference type="SUPFAM" id="SSF46785">
    <property type="entry name" value="Winged helix' DNA-binding domain"/>
    <property type="match status" value="1"/>
</dbReference>
<evidence type="ECO:0000313" key="6">
    <source>
        <dbReference type="Proteomes" id="UP000555448"/>
    </source>
</evidence>
<evidence type="ECO:0000256" key="2">
    <source>
        <dbReference type="ARBA" id="ARBA00023125"/>
    </source>
</evidence>
<dbReference type="RefSeq" id="WP_184244638.1">
    <property type="nucleotide sequence ID" value="NZ_JACHLR010000007.1"/>
</dbReference>
<dbReference type="Proteomes" id="UP000555448">
    <property type="component" value="Unassembled WGS sequence"/>
</dbReference>
<sequence length="123" mass="13389">MSAKKTEDLELIRSVLEELTAKWALLVLNVLCDGPARFNALKRANPGISQKALTQCLRRLEAAGLILRTVVSTAPVAVVYEVTPLGASLEPHTSGILDWSLRNREAILAARQASRGREGRDSL</sequence>
<dbReference type="InterPro" id="IPR036390">
    <property type="entry name" value="WH_DNA-bd_sf"/>
</dbReference>
<dbReference type="Gene3D" id="1.10.10.10">
    <property type="entry name" value="Winged helix-like DNA-binding domain superfamily/Winged helix DNA-binding domain"/>
    <property type="match status" value="1"/>
</dbReference>
<organism evidence="5 6">
    <name type="scientific">Novosphingobium chloroacetimidivorans</name>
    <dbReference type="NCBI Taxonomy" id="1428314"/>
    <lineage>
        <taxon>Bacteria</taxon>
        <taxon>Pseudomonadati</taxon>
        <taxon>Pseudomonadota</taxon>
        <taxon>Alphaproteobacteria</taxon>
        <taxon>Sphingomonadales</taxon>
        <taxon>Sphingomonadaceae</taxon>
        <taxon>Novosphingobium</taxon>
    </lineage>
</organism>
<proteinExistence type="predicted"/>
<evidence type="ECO:0000256" key="1">
    <source>
        <dbReference type="ARBA" id="ARBA00023015"/>
    </source>
</evidence>
<dbReference type="PANTHER" id="PTHR33204:SF39">
    <property type="entry name" value="TRANSCRIPTIONAL REGULATORY PROTEIN"/>
    <property type="match status" value="1"/>
</dbReference>